<keyword evidence="10" id="KW-0732">Signal</keyword>
<dbReference type="Gene3D" id="3.20.20.80">
    <property type="entry name" value="Glycosidases"/>
    <property type="match status" value="1"/>
</dbReference>
<keyword evidence="4" id="KW-0378">Hydrolase</keyword>
<evidence type="ECO:0000256" key="4">
    <source>
        <dbReference type="ARBA" id="ARBA00022801"/>
    </source>
</evidence>
<keyword evidence="5" id="KW-0326">Glycosidase</keyword>
<evidence type="ECO:0000313" key="12">
    <source>
        <dbReference type="EMBL" id="CAI0415898.1"/>
    </source>
</evidence>
<evidence type="ECO:0000256" key="8">
    <source>
        <dbReference type="RuleBase" id="RU004335"/>
    </source>
</evidence>
<organism evidence="12 13">
    <name type="scientific">Linum tenue</name>
    <dbReference type="NCBI Taxonomy" id="586396"/>
    <lineage>
        <taxon>Eukaryota</taxon>
        <taxon>Viridiplantae</taxon>
        <taxon>Streptophyta</taxon>
        <taxon>Embryophyta</taxon>
        <taxon>Tracheophyta</taxon>
        <taxon>Spermatophyta</taxon>
        <taxon>Magnoliopsida</taxon>
        <taxon>eudicotyledons</taxon>
        <taxon>Gunneridae</taxon>
        <taxon>Pentapetalae</taxon>
        <taxon>rosids</taxon>
        <taxon>fabids</taxon>
        <taxon>Malpighiales</taxon>
        <taxon>Linaceae</taxon>
        <taxon>Linum</taxon>
    </lineage>
</organism>
<sequence>MDALLKLSVLLLLCLSPVLSAPSNPSAAIIGISHLDSAPSSSIGGNCSLPTPQPQSAHSETIASAVSDLRFGAVRLQDLDPNLIKAFDFTNTSLLLSIPDGLLAPLGSNRTLARVHVLPFYPRFKNATISVGEDEFSLSKLSSLLPATRNALRDNGMRSISVSTTFSFVCVLKTAFPRPAASFQETIGEAAIRPLLQFLQGTNPTFLRNLYQYNQNGLALFQEGAFSFRDDFATGVRYGNLTEDAVLTSFAVSGDEDIPLVVADPNPAYLKTLVGQLISSNGTPPRKEAVAQAYIDELVEADPKQQLHHLEVSFAPKNWAWGIVFVMLFFWVLVMDTPDESEAWVRVLLGTLICVAGFGVSLLKLIRVDNVRRMVYVVMLGLLHYLMSKWEHLEAGVFQFKTLQHHDKLEIIFAFMSLEALSLECPYDGKTNSLLQDAAVSGIGCYYSDGRATAQIPVENERGSHLSKEGWMNLMDSFHRRMAVMVNMVQYKNHCDSLKWQWRIWSKLVATSDMKWDLVAGALTFPPRLTGPFSYWLVVHSANDDGAVFCPEVVDLTEDDLVGKFTLGISMATALSLAIANPTLAVAPNMFASGRASEGVLEGS</sequence>
<keyword evidence="13" id="KW-1185">Reference proteome</keyword>
<dbReference type="SUPFAM" id="SSF51445">
    <property type="entry name" value="(Trans)glycosidases"/>
    <property type="match status" value="1"/>
</dbReference>
<dbReference type="Pfam" id="PF00332">
    <property type="entry name" value="Glyco_hydro_17"/>
    <property type="match status" value="1"/>
</dbReference>
<keyword evidence="9" id="KW-0472">Membrane</keyword>
<evidence type="ECO:0000256" key="5">
    <source>
        <dbReference type="ARBA" id="ARBA00023295"/>
    </source>
</evidence>
<feature type="domain" description="Myb/SANT-like" evidence="11">
    <location>
        <begin position="459"/>
        <end position="517"/>
    </location>
</feature>
<evidence type="ECO:0000256" key="6">
    <source>
        <dbReference type="ARBA" id="ARBA00033335"/>
    </source>
</evidence>
<evidence type="ECO:0000256" key="10">
    <source>
        <dbReference type="SAM" id="SignalP"/>
    </source>
</evidence>
<reference evidence="12" key="1">
    <citation type="submission" date="2022-08" db="EMBL/GenBank/DDBJ databases">
        <authorList>
            <person name="Gutierrez-Valencia J."/>
        </authorList>
    </citation>
    <scope>NUCLEOTIDE SEQUENCE</scope>
</reference>
<comment type="catalytic activity">
    <reaction evidence="1">
        <text>Hydrolysis of (1-&gt;3)-beta-D-glucosidic linkages in (1-&gt;3)-beta-D-glucans.</text>
        <dbReference type="EC" id="3.2.1.39"/>
    </reaction>
</comment>
<dbReference type="EMBL" id="CAMGYJ010000005">
    <property type="protein sequence ID" value="CAI0415898.1"/>
    <property type="molecule type" value="Genomic_DNA"/>
</dbReference>
<evidence type="ECO:0000256" key="2">
    <source>
        <dbReference type="ARBA" id="ARBA00008773"/>
    </source>
</evidence>
<dbReference type="AlphaFoldDB" id="A0AAV0K1A9"/>
<feature type="chain" id="PRO_5043314475" description="glucan endo-1,3-beta-D-glucosidase" evidence="10">
    <location>
        <begin position="21"/>
        <end position="604"/>
    </location>
</feature>
<comment type="caution">
    <text evidence="12">The sequence shown here is derived from an EMBL/GenBank/DDBJ whole genome shotgun (WGS) entry which is preliminary data.</text>
</comment>
<keyword evidence="9" id="KW-0812">Transmembrane</keyword>
<dbReference type="GO" id="GO:0042973">
    <property type="term" value="F:glucan endo-1,3-beta-D-glucosidase activity"/>
    <property type="evidence" value="ECO:0007669"/>
    <property type="project" value="UniProtKB-EC"/>
</dbReference>
<dbReference type="PANTHER" id="PTHR32227">
    <property type="entry name" value="GLUCAN ENDO-1,3-BETA-GLUCOSIDASE BG1-RELATED-RELATED"/>
    <property type="match status" value="1"/>
</dbReference>
<protein>
    <recommendedName>
        <fullName evidence="3">glucan endo-1,3-beta-D-glucosidase</fullName>
        <ecNumber evidence="3">3.2.1.39</ecNumber>
    </recommendedName>
    <alternativeName>
        <fullName evidence="6">(1-&gt;3)-beta-glucan endohydrolase</fullName>
    </alternativeName>
    <alternativeName>
        <fullName evidence="7">Beta-1,3-endoglucanase</fullName>
    </alternativeName>
</protein>
<dbReference type="InterPro" id="IPR024752">
    <property type="entry name" value="Myb/SANT-like_dom"/>
</dbReference>
<evidence type="ECO:0000259" key="11">
    <source>
        <dbReference type="Pfam" id="PF12776"/>
    </source>
</evidence>
<feature type="transmembrane region" description="Helical" evidence="9">
    <location>
        <begin position="319"/>
        <end position="335"/>
    </location>
</feature>
<evidence type="ECO:0000256" key="7">
    <source>
        <dbReference type="ARBA" id="ARBA00033417"/>
    </source>
</evidence>
<evidence type="ECO:0000256" key="3">
    <source>
        <dbReference type="ARBA" id="ARBA00012780"/>
    </source>
</evidence>
<name>A0AAV0K1A9_9ROSI</name>
<keyword evidence="9" id="KW-1133">Transmembrane helix</keyword>
<feature type="transmembrane region" description="Helical" evidence="9">
    <location>
        <begin position="347"/>
        <end position="365"/>
    </location>
</feature>
<dbReference type="EC" id="3.2.1.39" evidence="3"/>
<dbReference type="InterPro" id="IPR044965">
    <property type="entry name" value="Glyco_hydro_17_plant"/>
</dbReference>
<proteinExistence type="inferred from homology"/>
<gene>
    <name evidence="12" type="ORF">LITE_LOCUS16784</name>
</gene>
<dbReference type="InterPro" id="IPR017853">
    <property type="entry name" value="GH"/>
</dbReference>
<accession>A0AAV0K1A9</accession>
<comment type="similarity">
    <text evidence="2 8">Belongs to the glycosyl hydrolase 17 family.</text>
</comment>
<evidence type="ECO:0000256" key="9">
    <source>
        <dbReference type="SAM" id="Phobius"/>
    </source>
</evidence>
<dbReference type="Pfam" id="PF12776">
    <property type="entry name" value="Myb_DNA-bind_3"/>
    <property type="match status" value="1"/>
</dbReference>
<dbReference type="Proteomes" id="UP001154282">
    <property type="component" value="Unassembled WGS sequence"/>
</dbReference>
<evidence type="ECO:0000256" key="1">
    <source>
        <dbReference type="ARBA" id="ARBA00000382"/>
    </source>
</evidence>
<dbReference type="GO" id="GO:0005975">
    <property type="term" value="P:carbohydrate metabolic process"/>
    <property type="evidence" value="ECO:0007669"/>
    <property type="project" value="InterPro"/>
</dbReference>
<evidence type="ECO:0000313" key="13">
    <source>
        <dbReference type="Proteomes" id="UP001154282"/>
    </source>
</evidence>
<feature type="signal peptide" evidence="10">
    <location>
        <begin position="1"/>
        <end position="20"/>
    </location>
</feature>
<dbReference type="InterPro" id="IPR000490">
    <property type="entry name" value="Glyco_hydro_17"/>
</dbReference>